<comment type="caution">
    <text evidence="1">The sequence shown here is derived from an EMBL/GenBank/DDBJ whole genome shotgun (WGS) entry which is preliminary data.</text>
</comment>
<accession>A0ABW4HCD9</accession>
<sequence length="172" mass="20675">MKLFNTVPKIDVAETLEKLISELLVLAKETCWNTISKNFVFILSDISEEEGENYFIKRLNRNKLNKKKIPKSFIEAVTDLKDIYDSIYDINLHVYKSEKNRTIIDIQYYLKSRLDADFLKTVIDNPPMLHCKIAIPPYVKKDSRKKFDINWELEGLRYKWHMLWWKREIKRS</sequence>
<proteinExistence type="predicted"/>
<dbReference type="RefSeq" id="WP_379814014.1">
    <property type="nucleotide sequence ID" value="NZ_JBHUDZ010000009.1"/>
</dbReference>
<gene>
    <name evidence="1" type="ORF">ACFSC2_10560</name>
</gene>
<keyword evidence="2" id="KW-1185">Reference proteome</keyword>
<dbReference type="EMBL" id="JBHUDZ010000009">
    <property type="protein sequence ID" value="MFD1603178.1"/>
    <property type="molecule type" value="Genomic_DNA"/>
</dbReference>
<organism evidence="1 2">
    <name type="scientific">Flavobacterium artemisiae</name>
    <dbReference type="NCBI Taxonomy" id="2126556"/>
    <lineage>
        <taxon>Bacteria</taxon>
        <taxon>Pseudomonadati</taxon>
        <taxon>Bacteroidota</taxon>
        <taxon>Flavobacteriia</taxon>
        <taxon>Flavobacteriales</taxon>
        <taxon>Flavobacteriaceae</taxon>
        <taxon>Flavobacterium</taxon>
    </lineage>
</organism>
<dbReference type="Proteomes" id="UP001597138">
    <property type="component" value="Unassembled WGS sequence"/>
</dbReference>
<name>A0ABW4HCD9_9FLAO</name>
<reference evidence="2" key="1">
    <citation type="journal article" date="2019" name="Int. J. Syst. Evol. Microbiol.">
        <title>The Global Catalogue of Microorganisms (GCM) 10K type strain sequencing project: providing services to taxonomists for standard genome sequencing and annotation.</title>
        <authorList>
            <consortium name="The Broad Institute Genomics Platform"/>
            <consortium name="The Broad Institute Genome Sequencing Center for Infectious Disease"/>
            <person name="Wu L."/>
            <person name="Ma J."/>
        </authorList>
    </citation>
    <scope>NUCLEOTIDE SEQUENCE [LARGE SCALE GENOMIC DNA]</scope>
    <source>
        <strain evidence="2">CCUG 70865</strain>
    </source>
</reference>
<evidence type="ECO:0000313" key="1">
    <source>
        <dbReference type="EMBL" id="MFD1603178.1"/>
    </source>
</evidence>
<protein>
    <submittedName>
        <fullName evidence="1">Uncharacterized protein</fullName>
    </submittedName>
</protein>
<evidence type="ECO:0000313" key="2">
    <source>
        <dbReference type="Proteomes" id="UP001597138"/>
    </source>
</evidence>